<dbReference type="Pfam" id="PF00128">
    <property type="entry name" value="Alpha-amylase"/>
    <property type="match status" value="1"/>
</dbReference>
<dbReference type="InterPro" id="IPR014756">
    <property type="entry name" value="Ig_E-set"/>
</dbReference>
<proteinExistence type="inferred from homology"/>
<dbReference type="CDD" id="cd11325">
    <property type="entry name" value="AmyAc_GTHase"/>
    <property type="match status" value="1"/>
</dbReference>
<evidence type="ECO:0000256" key="4">
    <source>
        <dbReference type="ARBA" id="ARBA00022679"/>
    </source>
</evidence>
<dbReference type="Gene3D" id="3.20.20.80">
    <property type="entry name" value="Glycosidases"/>
    <property type="match status" value="1"/>
</dbReference>
<dbReference type="InterPro" id="IPR037439">
    <property type="entry name" value="Branching_enzy"/>
</dbReference>
<comment type="caution">
    <text evidence="5">The sequence shown here is derived from an EMBL/GenBank/DDBJ whole genome shotgun (WGS) entry which is preliminary data.</text>
</comment>
<dbReference type="AlphaFoldDB" id="A0A1C0AKV2"/>
<dbReference type="InterPro" id="IPR013783">
    <property type="entry name" value="Ig-like_fold"/>
</dbReference>
<dbReference type="SMART" id="SM00642">
    <property type="entry name" value="Aamy"/>
    <property type="match status" value="1"/>
</dbReference>
<comment type="catalytic activity">
    <reaction evidence="1">
        <text>Transfers a segment of a (1-&gt;4)-alpha-D-glucan chain to a primary hydroxy group in a similar glucan chain.</text>
        <dbReference type="EC" id="2.4.1.18"/>
    </reaction>
</comment>
<dbReference type="Pfam" id="PF02806">
    <property type="entry name" value="Alpha-amylase_C"/>
    <property type="match status" value="1"/>
</dbReference>
<dbReference type="SUPFAM" id="SSF51011">
    <property type="entry name" value="Glycosyl hydrolase domain"/>
    <property type="match status" value="1"/>
</dbReference>
<dbReference type="InterPro" id="IPR006047">
    <property type="entry name" value="GH13_cat_dom"/>
</dbReference>
<keyword evidence="4" id="KW-0808">Transferase</keyword>
<dbReference type="GO" id="GO:0003844">
    <property type="term" value="F:1,4-alpha-glucan branching enzyme activity"/>
    <property type="evidence" value="ECO:0007669"/>
    <property type="project" value="UniProtKB-EC"/>
</dbReference>
<dbReference type="EMBL" id="MBQD01000022">
    <property type="protein sequence ID" value="OCL33230.1"/>
    <property type="molecule type" value="Genomic_DNA"/>
</dbReference>
<organism evidence="5 6">
    <name type="scientific">Tessaracoccus lapidicaptus</name>
    <dbReference type="NCBI Taxonomy" id="1427523"/>
    <lineage>
        <taxon>Bacteria</taxon>
        <taxon>Bacillati</taxon>
        <taxon>Actinomycetota</taxon>
        <taxon>Actinomycetes</taxon>
        <taxon>Propionibacteriales</taxon>
        <taxon>Propionibacteriaceae</taxon>
        <taxon>Tessaracoccus</taxon>
    </lineage>
</organism>
<dbReference type="InterPro" id="IPR004193">
    <property type="entry name" value="Glyco_hydro_13_N"/>
</dbReference>
<comment type="similarity">
    <text evidence="2">Belongs to the glycosyl hydrolase 13 family. GlgB subfamily.</text>
</comment>
<reference evidence="6" key="1">
    <citation type="submission" date="2016-07" db="EMBL/GenBank/DDBJ databases">
        <authorList>
            <person name="Florea S."/>
            <person name="Webb J.S."/>
            <person name="Jaromczyk J."/>
            <person name="Schardl C.L."/>
        </authorList>
    </citation>
    <scope>NUCLEOTIDE SEQUENCE [LARGE SCALE GENOMIC DNA]</scope>
    <source>
        <strain evidence="6">IPBSL-7</strain>
    </source>
</reference>
<evidence type="ECO:0000256" key="1">
    <source>
        <dbReference type="ARBA" id="ARBA00000826"/>
    </source>
</evidence>
<dbReference type="Proteomes" id="UP000093501">
    <property type="component" value="Unassembled WGS sequence"/>
</dbReference>
<evidence type="ECO:0000313" key="5">
    <source>
        <dbReference type="EMBL" id="OCL33230.1"/>
    </source>
</evidence>
<dbReference type="Gene3D" id="2.60.40.10">
    <property type="entry name" value="Immunoglobulins"/>
    <property type="match status" value="1"/>
</dbReference>
<dbReference type="InterPro" id="IPR044143">
    <property type="entry name" value="GlgB_N_E_set_prok"/>
</dbReference>
<dbReference type="GO" id="GO:0004553">
    <property type="term" value="F:hydrolase activity, hydrolyzing O-glycosyl compounds"/>
    <property type="evidence" value="ECO:0007669"/>
    <property type="project" value="InterPro"/>
</dbReference>
<protein>
    <recommendedName>
        <fullName evidence="3">1,4-alpha-glucan branching enzyme</fullName>
        <ecNumber evidence="3">2.4.1.18</ecNumber>
    </recommendedName>
</protein>
<dbReference type="Pfam" id="PF02922">
    <property type="entry name" value="CBM_48"/>
    <property type="match status" value="1"/>
</dbReference>
<accession>A0A1C0AKV2</accession>
<dbReference type="GO" id="GO:0005978">
    <property type="term" value="P:glycogen biosynthetic process"/>
    <property type="evidence" value="ECO:0007669"/>
    <property type="project" value="InterPro"/>
</dbReference>
<keyword evidence="6" id="KW-1185">Reference proteome</keyword>
<evidence type="ECO:0000256" key="2">
    <source>
        <dbReference type="ARBA" id="ARBA00009000"/>
    </source>
</evidence>
<dbReference type="PANTHER" id="PTHR43651:SF11">
    <property type="entry name" value="MALTO-OLIGOSYLTREHALOSE TREHALOHYDROLASE"/>
    <property type="match status" value="1"/>
</dbReference>
<dbReference type="CDD" id="cd02855">
    <property type="entry name" value="E_set_GBE_prok_N"/>
    <property type="match status" value="1"/>
</dbReference>
<dbReference type="Gene3D" id="2.60.40.1180">
    <property type="entry name" value="Golgi alpha-mannosidase II"/>
    <property type="match status" value="1"/>
</dbReference>
<dbReference type="EC" id="2.4.1.18" evidence="3"/>
<dbReference type="InterPro" id="IPR013780">
    <property type="entry name" value="Glyco_hydro_b"/>
</dbReference>
<evidence type="ECO:0000313" key="6">
    <source>
        <dbReference type="Proteomes" id="UP000093501"/>
    </source>
</evidence>
<dbReference type="PIRSF" id="PIRSF000463">
    <property type="entry name" value="GlgB"/>
    <property type="match status" value="1"/>
</dbReference>
<dbReference type="InterPro" id="IPR017853">
    <property type="entry name" value="GH"/>
</dbReference>
<dbReference type="SUPFAM" id="SSF81296">
    <property type="entry name" value="E set domains"/>
    <property type="match status" value="1"/>
</dbReference>
<dbReference type="GO" id="GO:0043169">
    <property type="term" value="F:cation binding"/>
    <property type="evidence" value="ECO:0007669"/>
    <property type="project" value="InterPro"/>
</dbReference>
<dbReference type="InterPro" id="IPR006048">
    <property type="entry name" value="A-amylase/branching_C"/>
</dbReference>
<evidence type="ECO:0000256" key="3">
    <source>
        <dbReference type="ARBA" id="ARBA00012541"/>
    </source>
</evidence>
<dbReference type="RefSeq" id="WP_068751796.1">
    <property type="nucleotide sequence ID" value="NZ_LR214441.1"/>
</dbReference>
<name>A0A1C0AKV2_9ACTN</name>
<dbReference type="PANTHER" id="PTHR43651">
    <property type="entry name" value="1,4-ALPHA-GLUCAN-BRANCHING ENZYME"/>
    <property type="match status" value="1"/>
</dbReference>
<sequence length="595" mass="66034">MAEHETLAGMGAIITDGGVAFRVWAPHADSVSVMGDFNEWSSEANPLDDEGHGYWYGVVEGATPGHEYKFHLTNGDQVLDRIDPYAMQVTNSVGNGVIYDHAAFDWEGDSAHCPPHHELVIYEMHVGSFNPDGEGVGGFHDVIDQLDYLKGLGVNALQIMPVAEFAGDQSWGYNPAHIFAVESAYGGPDAFKTLIKTAHAEGFAVILDVVYNHFGPSDLDLWQFDGWSDNGKGGIYFYNDDRSATPWGDTRPDYGREEVRRFIHDNAMMWLREYHVDGLRLDMTPYMRSVSGGGFELEEGFGLMRWITDSMRSEYPGRISIAEDLHGHDRIVGTEDFGAGFHAQWDAEFVHPVRHAITAMTDEERSLASIADAIAHNYDGDPFRRVVYTESHDEVANGSARVPHEIDPGNADGWFAQKRSTVGGALVMTSPGIPMIFQGQEALEGGWFSDDDPLDWDRIERFRGITKLYKDLIDLRLNRGGVTRGLTGRGLNIYHVNEADNVIVFQRWLDHGAGDDVVVVVNLSTETYTDYRVGMPHGGLWKLRFNSDARLYSSLFGDFDSFDATAHDDTGEDGMGAHANISIAPYSVLIYSQDA</sequence>
<gene>
    <name evidence="5" type="ORF">BCR15_05185</name>
</gene>
<dbReference type="SUPFAM" id="SSF51445">
    <property type="entry name" value="(Trans)glycosidases"/>
    <property type="match status" value="1"/>
</dbReference>